<dbReference type="EMBL" id="CP124543">
    <property type="protein sequence ID" value="WGV26003.1"/>
    <property type="molecule type" value="Genomic_DNA"/>
</dbReference>
<dbReference type="Proteomes" id="UP001223520">
    <property type="component" value="Chromosome"/>
</dbReference>
<proteinExistence type="predicted"/>
<dbReference type="Pfam" id="PF00353">
    <property type="entry name" value="HemolysinCabind"/>
    <property type="match status" value="2"/>
</dbReference>
<dbReference type="Gene3D" id="2.150.10.10">
    <property type="entry name" value="Serralysin-like metalloprotease, C-terminal"/>
    <property type="match status" value="1"/>
</dbReference>
<dbReference type="PANTHER" id="PTHR38340:SF1">
    <property type="entry name" value="S-LAYER PROTEIN"/>
    <property type="match status" value="1"/>
</dbReference>
<evidence type="ECO:0000256" key="1">
    <source>
        <dbReference type="ARBA" id="ARBA00001913"/>
    </source>
</evidence>
<evidence type="ECO:0000256" key="2">
    <source>
        <dbReference type="ARBA" id="ARBA00004613"/>
    </source>
</evidence>
<evidence type="ECO:0000256" key="3">
    <source>
        <dbReference type="ARBA" id="ARBA00022525"/>
    </source>
</evidence>
<accession>A0AAJ6NT05</accession>
<dbReference type="SUPFAM" id="SSF51120">
    <property type="entry name" value="beta-Roll"/>
    <property type="match status" value="1"/>
</dbReference>
<dbReference type="KEGG" id="hbq:QI031_00310"/>
<dbReference type="PROSITE" id="PS00330">
    <property type="entry name" value="HEMOLYSIN_CALCIUM"/>
    <property type="match status" value="2"/>
</dbReference>
<dbReference type="InterPro" id="IPR001343">
    <property type="entry name" value="Hemolysn_Ca-bd"/>
</dbReference>
<evidence type="ECO:0000313" key="6">
    <source>
        <dbReference type="EMBL" id="WGV26003.1"/>
    </source>
</evidence>
<dbReference type="RefSeq" id="WP_281483259.1">
    <property type="nucleotide sequence ID" value="NZ_CP124543.1"/>
</dbReference>
<keyword evidence="4" id="KW-0677">Repeat</keyword>
<reference evidence="6 7" key="1">
    <citation type="journal article" date="2023" name="Limnol Oceanogr Lett">
        <title>Environmental adaptations by the intertidal Antarctic cyanobacterium Halotia branconii CENA392 as revealed using long-read genome sequencing.</title>
        <authorList>
            <person name="Dextro R.B."/>
            <person name="Delbaje E."/>
            <person name="Freitas P.N.N."/>
            <person name="Geraldes V."/>
            <person name="Pinto E."/>
            <person name="Long P.F."/>
            <person name="Fiore M.F."/>
        </authorList>
    </citation>
    <scope>NUCLEOTIDE SEQUENCE [LARGE SCALE GENOMIC DNA]</scope>
    <source>
        <strain evidence="6 7">CENA392</strain>
    </source>
</reference>
<dbReference type="GO" id="GO:0005615">
    <property type="term" value="C:extracellular space"/>
    <property type="evidence" value="ECO:0007669"/>
    <property type="project" value="InterPro"/>
</dbReference>
<dbReference type="PANTHER" id="PTHR38340">
    <property type="entry name" value="S-LAYER PROTEIN"/>
    <property type="match status" value="1"/>
</dbReference>
<dbReference type="InterPro" id="IPR011049">
    <property type="entry name" value="Serralysin-like_metalloprot_C"/>
</dbReference>
<keyword evidence="7" id="KW-1185">Reference proteome</keyword>
<name>A0AAJ6NT05_9CYAN</name>
<comment type="subcellular location">
    <subcellularLocation>
        <location evidence="2">Secreted</location>
    </subcellularLocation>
</comment>
<dbReference type="PRINTS" id="PR00313">
    <property type="entry name" value="CABNDNGRPT"/>
</dbReference>
<dbReference type="AlphaFoldDB" id="A0AAJ6NT05"/>
<evidence type="ECO:0000259" key="5">
    <source>
        <dbReference type="Pfam" id="PF08548"/>
    </source>
</evidence>
<dbReference type="InterPro" id="IPR013858">
    <property type="entry name" value="Peptidase_M10B_C"/>
</dbReference>
<dbReference type="InterPro" id="IPR018511">
    <property type="entry name" value="Hemolysin-typ_Ca-bd_CS"/>
</dbReference>
<gene>
    <name evidence="6" type="ORF">QI031_00310</name>
</gene>
<dbReference type="InterPro" id="IPR050557">
    <property type="entry name" value="RTX_toxin/Mannuronan_C5-epim"/>
</dbReference>
<feature type="domain" description="Peptidase M10 serralysin C-terminal" evidence="5">
    <location>
        <begin position="306"/>
        <end position="396"/>
    </location>
</feature>
<protein>
    <submittedName>
        <fullName evidence="6">M10 family metallopeptidase C-terminal domain-containing protein</fullName>
    </submittedName>
</protein>
<organism evidence="6 7">
    <name type="scientific">Halotia branconii CENA392</name>
    <dbReference type="NCBI Taxonomy" id="1539056"/>
    <lineage>
        <taxon>Bacteria</taxon>
        <taxon>Bacillati</taxon>
        <taxon>Cyanobacteriota</taxon>
        <taxon>Cyanophyceae</taxon>
        <taxon>Nostocales</taxon>
        <taxon>Nodulariaceae</taxon>
        <taxon>Halotia</taxon>
    </lineage>
</organism>
<keyword evidence="3" id="KW-0964">Secreted</keyword>
<dbReference type="GO" id="GO:0005509">
    <property type="term" value="F:calcium ion binding"/>
    <property type="evidence" value="ECO:0007669"/>
    <property type="project" value="InterPro"/>
</dbReference>
<dbReference type="Pfam" id="PF08548">
    <property type="entry name" value="Peptidase_M10_C"/>
    <property type="match status" value="1"/>
</dbReference>
<sequence>MTSELFFLQLNEPTKKYDPNFAKAKGITLFKNYSQSPLDILTNAQTEALVKGGVAAAIADAQALFRYDPDFSYLFTESIVVGLDEGSAKSATKVIASFEINAHQKFSFDFLAALGLETKEIERPNAEYNQARANTAFLVLDISNINKPKVLDYFSIYGKLVSSDKKDLLKFGRSKNVIIEKSDKVANFNIDGNDGVDFITGAAKGTYQRKFKQATNIAVIEINVNAVKFLSDTLIDNLGDDVIYGSLNNDKLKGSNANDKMYGSLGNDRLYAKKGNDILEGGQGNDWLDGDQGNDKLHGGFGDDTLIGGKGSDFMVGGDGHDKFVFNRSDRSFKNELDIIQDFEVGIDKIVLQNWDKINTNQWLDRVLFQGSISDTQNGVLFNFDLERYQGQLLLTGVKVNELSNSDFVFS</sequence>
<evidence type="ECO:0000313" key="7">
    <source>
        <dbReference type="Proteomes" id="UP001223520"/>
    </source>
</evidence>
<evidence type="ECO:0000256" key="4">
    <source>
        <dbReference type="ARBA" id="ARBA00022737"/>
    </source>
</evidence>
<comment type="cofactor">
    <cofactor evidence="1">
        <name>Ca(2+)</name>
        <dbReference type="ChEBI" id="CHEBI:29108"/>
    </cofactor>
</comment>